<feature type="compositionally biased region" description="Low complexity" evidence="1">
    <location>
        <begin position="40"/>
        <end position="74"/>
    </location>
</feature>
<dbReference type="Pfam" id="PF01391">
    <property type="entry name" value="Collagen"/>
    <property type="match status" value="1"/>
</dbReference>
<dbReference type="InterPro" id="IPR008160">
    <property type="entry name" value="Collagen"/>
</dbReference>
<feature type="region of interest" description="Disordered" evidence="1">
    <location>
        <begin position="29"/>
        <end position="94"/>
    </location>
</feature>
<reference evidence="3 4" key="1">
    <citation type="submission" date="2022-10" db="EMBL/GenBank/DDBJ databases">
        <title>Paucibacter sp. hw1 Genome sequencing.</title>
        <authorList>
            <person name="Park S."/>
        </authorList>
    </citation>
    <scope>NUCLEOTIDE SEQUENCE [LARGE SCALE GENOMIC DNA]</scope>
    <source>
        <strain evidence="4">hw1</strain>
    </source>
</reference>
<evidence type="ECO:0008006" key="5">
    <source>
        <dbReference type="Google" id="ProtNLM"/>
    </source>
</evidence>
<evidence type="ECO:0000313" key="3">
    <source>
        <dbReference type="EMBL" id="MDC8773374.1"/>
    </source>
</evidence>
<comment type="caution">
    <text evidence="3">The sequence shown here is derived from an EMBL/GenBank/DDBJ whole genome shotgun (WGS) entry which is preliminary data.</text>
</comment>
<feature type="chain" id="PRO_5046864233" description="Collagen-like protein" evidence="2">
    <location>
        <begin position="19"/>
        <end position="94"/>
    </location>
</feature>
<sequence length="94" mass="8844">MKNSLLIASLLMSLGLAACEKPTVVNMPPAATPVPGPAGPTGATGPQGASGAQGNTGNQGNTGYTGDQGAQGATGKTGGNTVIVVTPPASGAQN</sequence>
<dbReference type="RefSeq" id="WP_273601507.1">
    <property type="nucleotide sequence ID" value="NZ_JAQQXT010000011.1"/>
</dbReference>
<dbReference type="Proteomes" id="UP001221189">
    <property type="component" value="Unassembled WGS sequence"/>
</dbReference>
<organism evidence="3 4">
    <name type="scientific">Roseateles albus</name>
    <dbReference type="NCBI Taxonomy" id="2987525"/>
    <lineage>
        <taxon>Bacteria</taxon>
        <taxon>Pseudomonadati</taxon>
        <taxon>Pseudomonadota</taxon>
        <taxon>Betaproteobacteria</taxon>
        <taxon>Burkholderiales</taxon>
        <taxon>Sphaerotilaceae</taxon>
        <taxon>Roseateles</taxon>
    </lineage>
</organism>
<gene>
    <name evidence="3" type="ORF">PRZ03_17465</name>
</gene>
<keyword evidence="2" id="KW-0732">Signal</keyword>
<evidence type="ECO:0000256" key="2">
    <source>
        <dbReference type="SAM" id="SignalP"/>
    </source>
</evidence>
<dbReference type="PROSITE" id="PS51257">
    <property type="entry name" value="PROKAR_LIPOPROTEIN"/>
    <property type="match status" value="1"/>
</dbReference>
<protein>
    <recommendedName>
        <fullName evidence="5">Collagen-like protein</fullName>
    </recommendedName>
</protein>
<evidence type="ECO:0000256" key="1">
    <source>
        <dbReference type="SAM" id="MobiDB-lite"/>
    </source>
</evidence>
<evidence type="ECO:0000313" key="4">
    <source>
        <dbReference type="Proteomes" id="UP001221189"/>
    </source>
</evidence>
<proteinExistence type="predicted"/>
<name>A0ABT5KIP9_9BURK</name>
<dbReference type="EMBL" id="JAQQXT010000011">
    <property type="protein sequence ID" value="MDC8773374.1"/>
    <property type="molecule type" value="Genomic_DNA"/>
</dbReference>
<feature type="signal peptide" evidence="2">
    <location>
        <begin position="1"/>
        <end position="18"/>
    </location>
</feature>
<keyword evidence="4" id="KW-1185">Reference proteome</keyword>
<accession>A0ABT5KIP9</accession>